<name>X1NNF3_9ZZZZ</name>
<reference evidence="1" key="1">
    <citation type="journal article" date="2014" name="Front. Microbiol.">
        <title>High frequency of phylogenetically diverse reductive dehalogenase-homologous genes in deep subseafloor sedimentary metagenomes.</title>
        <authorList>
            <person name="Kawai M."/>
            <person name="Futagami T."/>
            <person name="Toyoda A."/>
            <person name="Takaki Y."/>
            <person name="Nishi S."/>
            <person name="Hori S."/>
            <person name="Arai W."/>
            <person name="Tsubouchi T."/>
            <person name="Morono Y."/>
            <person name="Uchiyama I."/>
            <person name="Ito T."/>
            <person name="Fujiyama A."/>
            <person name="Inagaki F."/>
            <person name="Takami H."/>
        </authorList>
    </citation>
    <scope>NUCLEOTIDE SEQUENCE</scope>
    <source>
        <strain evidence="1">Expedition CK06-06</strain>
    </source>
</reference>
<gene>
    <name evidence="1" type="ORF">S06H3_28377</name>
</gene>
<dbReference type="EMBL" id="BARV01016553">
    <property type="protein sequence ID" value="GAI28335.1"/>
    <property type="molecule type" value="Genomic_DNA"/>
</dbReference>
<protein>
    <submittedName>
        <fullName evidence="1">Uncharacterized protein</fullName>
    </submittedName>
</protein>
<accession>X1NNF3</accession>
<evidence type="ECO:0000313" key="1">
    <source>
        <dbReference type="EMBL" id="GAI28335.1"/>
    </source>
</evidence>
<feature type="non-terminal residue" evidence="1">
    <location>
        <position position="76"/>
    </location>
</feature>
<proteinExistence type="predicted"/>
<sequence length="76" mass="8226">MKAIRKVLFFHGDDNSLGPMFKAILQKKILDDPVLATAGLRLDSVGNGSEGESLQESVYSALRSMGIQEEFADIVG</sequence>
<organism evidence="1">
    <name type="scientific">marine sediment metagenome</name>
    <dbReference type="NCBI Taxonomy" id="412755"/>
    <lineage>
        <taxon>unclassified sequences</taxon>
        <taxon>metagenomes</taxon>
        <taxon>ecological metagenomes</taxon>
    </lineage>
</organism>
<comment type="caution">
    <text evidence="1">The sequence shown here is derived from an EMBL/GenBank/DDBJ whole genome shotgun (WGS) entry which is preliminary data.</text>
</comment>
<dbReference type="AlphaFoldDB" id="X1NNF3"/>